<keyword evidence="2" id="KW-1185">Reference proteome</keyword>
<sequence length="170" mass="18993">MPSKKKKTKVVRDPSAYATVNPEKQNDHTDNTDDIASWVSLSLAQTQAEARVDKELQLKDRMAATGPVVVLSEKSEQMVIEKIRAGELELPVPDVEQLVGVKDWTRSINFVFETLVKYGFSEDDIRDAMQATKGAGDILDMLSWLCFHVPADRLPPQLLCPSLHLSLCQN</sequence>
<dbReference type="Proteomes" id="UP001150603">
    <property type="component" value="Unassembled WGS sequence"/>
</dbReference>
<organism evidence="1 2">
    <name type="scientific">Linderina macrospora</name>
    <dbReference type="NCBI Taxonomy" id="4868"/>
    <lineage>
        <taxon>Eukaryota</taxon>
        <taxon>Fungi</taxon>
        <taxon>Fungi incertae sedis</taxon>
        <taxon>Zoopagomycota</taxon>
        <taxon>Kickxellomycotina</taxon>
        <taxon>Kickxellomycetes</taxon>
        <taxon>Kickxellales</taxon>
        <taxon>Kickxellaceae</taxon>
        <taxon>Linderina</taxon>
    </lineage>
</organism>
<accession>A0ACC1JAI0</accession>
<comment type="caution">
    <text evidence="1">The sequence shown here is derived from an EMBL/GenBank/DDBJ whole genome shotgun (WGS) entry which is preliminary data.</text>
</comment>
<gene>
    <name evidence="1" type="ORF">FBU59_002667</name>
</gene>
<evidence type="ECO:0000313" key="2">
    <source>
        <dbReference type="Proteomes" id="UP001150603"/>
    </source>
</evidence>
<name>A0ACC1JAI0_9FUNG</name>
<reference evidence="1" key="1">
    <citation type="submission" date="2022-07" db="EMBL/GenBank/DDBJ databases">
        <title>Phylogenomic reconstructions and comparative analyses of Kickxellomycotina fungi.</title>
        <authorList>
            <person name="Reynolds N.K."/>
            <person name="Stajich J.E."/>
            <person name="Barry K."/>
            <person name="Grigoriev I.V."/>
            <person name="Crous P."/>
            <person name="Smith M.E."/>
        </authorList>
    </citation>
    <scope>NUCLEOTIDE SEQUENCE</scope>
    <source>
        <strain evidence="1">NRRL 5244</strain>
    </source>
</reference>
<protein>
    <submittedName>
        <fullName evidence="1">Uncharacterized protein</fullName>
    </submittedName>
</protein>
<evidence type="ECO:0000313" key="1">
    <source>
        <dbReference type="EMBL" id="KAJ1944208.1"/>
    </source>
</evidence>
<dbReference type="EMBL" id="JANBPW010001512">
    <property type="protein sequence ID" value="KAJ1944208.1"/>
    <property type="molecule type" value="Genomic_DNA"/>
</dbReference>
<proteinExistence type="predicted"/>